<evidence type="ECO:0000313" key="3">
    <source>
        <dbReference type="Proteomes" id="UP000053237"/>
    </source>
</evidence>
<accession>A0A024GPW2</accession>
<evidence type="ECO:0000313" key="2">
    <source>
        <dbReference type="EMBL" id="CCI48775.1"/>
    </source>
</evidence>
<sequence length="595" mass="66889">MDVSDAMLEELMEGDCDYLPSQQASALRNSQQEGSTCTIRDKSSGIDEGWIEDAMLDFLYLEEALFDSQSSSLGVSHDKGAGRQGCKNEIRVEKHQPSQFNAHANISDPTQTLKSSGSSESIQFEQRHTSARSQQNILPAHQQEITPTLSASEYIKANQLQLPAKCDASLVFQLAQHKIEMLRKRLGSMVKTNAFDFTIAETYFDDASGDLKVKPQCSLKVRSTIRSTTAEYSNPRNAILWTRLNDRILRVETEAKAVASDIAFQEKLKYTFRNPTGCKSPNQTEAAPRIDELKHRLKAILQTQLGIIFQLDQIPKSQNHSLNASSSISSCFQHSIGHTLLDFAAIFHRVYGAFIVEESKKMPPGTQILWQLLPLAATDVKQVAKILNTLIMERYSHLQFKEETNNTETREIRQFAKECVNEIVMDAITYHLAPTIQSLYTCSYALEDAFFAKCCENLRSDPSKLFRALSISMKTSGDPLDHIKSLYDSYREAIILMEEMQLEISLSILLQRCTQICKLIQGTNQSTRSSLDMRKSLAFVIIASPKACQQIYSRLAMLGSLGKYSFYQSETSVDELFDIAGAMEHLTSHFISLQS</sequence>
<dbReference type="Proteomes" id="UP000053237">
    <property type="component" value="Unassembled WGS sequence"/>
</dbReference>
<gene>
    <name evidence="2" type="ORF">BN9_099740</name>
</gene>
<keyword evidence="3" id="KW-1185">Reference proteome</keyword>
<feature type="region of interest" description="Disordered" evidence="1">
    <location>
        <begin position="97"/>
        <end position="133"/>
    </location>
</feature>
<comment type="caution">
    <text evidence="2">The sequence shown here is derived from an EMBL/GenBank/DDBJ whole genome shotgun (WGS) entry which is preliminary data.</text>
</comment>
<evidence type="ECO:0000256" key="1">
    <source>
        <dbReference type="SAM" id="MobiDB-lite"/>
    </source>
</evidence>
<proteinExistence type="predicted"/>
<name>A0A024GPW2_9STRA</name>
<reference evidence="2 3" key="1">
    <citation type="submission" date="2012-05" db="EMBL/GenBank/DDBJ databases">
        <title>Recombination and specialization in a pathogen metapopulation.</title>
        <authorList>
            <person name="Gardiner A."/>
            <person name="Kemen E."/>
            <person name="Schultz-Larsen T."/>
            <person name="MacLean D."/>
            <person name="Van Oosterhout C."/>
            <person name="Jones J.D.G."/>
        </authorList>
    </citation>
    <scope>NUCLEOTIDE SEQUENCE [LARGE SCALE GENOMIC DNA]</scope>
    <source>
        <strain evidence="2 3">Ac Nc2</strain>
    </source>
</reference>
<dbReference type="InParanoid" id="A0A024GPW2"/>
<protein>
    <submittedName>
        <fullName evidence="2">Uncharacterized protein</fullName>
    </submittedName>
</protein>
<organism evidence="2 3">
    <name type="scientific">Albugo candida</name>
    <dbReference type="NCBI Taxonomy" id="65357"/>
    <lineage>
        <taxon>Eukaryota</taxon>
        <taxon>Sar</taxon>
        <taxon>Stramenopiles</taxon>
        <taxon>Oomycota</taxon>
        <taxon>Peronosporomycetes</taxon>
        <taxon>Albuginales</taxon>
        <taxon>Albuginaceae</taxon>
        <taxon>Albugo</taxon>
    </lineage>
</organism>
<dbReference type="AlphaFoldDB" id="A0A024GPW2"/>
<dbReference type="STRING" id="65357.A0A024GPW2"/>
<dbReference type="EMBL" id="CAIX01000247">
    <property type="protein sequence ID" value="CCI48775.1"/>
    <property type="molecule type" value="Genomic_DNA"/>
</dbReference>
<feature type="compositionally biased region" description="Polar residues" evidence="1">
    <location>
        <begin position="97"/>
        <end position="124"/>
    </location>
</feature>